<gene>
    <name evidence="2" type="ORF">NIES2135_46520</name>
</gene>
<dbReference type="AlphaFoldDB" id="A0A1Z4JM17"/>
<evidence type="ECO:0000256" key="1">
    <source>
        <dbReference type="SAM" id="Phobius"/>
    </source>
</evidence>
<dbReference type="PROSITE" id="PS51257">
    <property type="entry name" value="PROKAR_LIPOPROTEIN"/>
    <property type="match status" value="1"/>
</dbReference>
<accession>A0A1Z4JM17</accession>
<feature type="transmembrane region" description="Helical" evidence="1">
    <location>
        <begin position="44"/>
        <end position="61"/>
    </location>
</feature>
<organism evidence="2 3">
    <name type="scientific">Leptolyngbya boryana NIES-2135</name>
    <dbReference type="NCBI Taxonomy" id="1973484"/>
    <lineage>
        <taxon>Bacteria</taxon>
        <taxon>Bacillati</taxon>
        <taxon>Cyanobacteriota</taxon>
        <taxon>Cyanophyceae</taxon>
        <taxon>Leptolyngbyales</taxon>
        <taxon>Leptolyngbyaceae</taxon>
        <taxon>Leptolyngbya group</taxon>
        <taxon>Leptolyngbya</taxon>
    </lineage>
</organism>
<keyword evidence="1" id="KW-0472">Membrane</keyword>
<evidence type="ECO:0000313" key="2">
    <source>
        <dbReference type="EMBL" id="BAY57781.1"/>
    </source>
</evidence>
<proteinExistence type="predicted"/>
<sequence>MARFMTWMPQADYGQQWAVTFGAGCFTWFILICFAKLLPPSIQLLTFLIPILCFIHALHILPKWQKEGRRQELTESLIEREISHGMMNQHHRNLATMDLDHNQQMQELGNLYPEQSGEWGVTPHSALAPPEQATYLLKLKQDVMQACGDIGWLCVEYLSSQGAQYCDKEGWISVEKLRSNWAKKYGLNTDQVRQLLTALNGIQAGEWRNSDQKEWRLLLTL</sequence>
<dbReference type="EMBL" id="AP018203">
    <property type="protein sequence ID" value="BAY57781.1"/>
    <property type="molecule type" value="Genomic_DNA"/>
</dbReference>
<dbReference type="Proteomes" id="UP000217895">
    <property type="component" value="Chromosome"/>
</dbReference>
<reference evidence="2 3" key="1">
    <citation type="submission" date="2017-06" db="EMBL/GenBank/DDBJ databases">
        <title>Genome sequencing of cyanobaciteial culture collection at National Institute for Environmental Studies (NIES).</title>
        <authorList>
            <person name="Hirose Y."/>
            <person name="Shimura Y."/>
            <person name="Fujisawa T."/>
            <person name="Nakamura Y."/>
            <person name="Kawachi M."/>
        </authorList>
    </citation>
    <scope>NUCLEOTIDE SEQUENCE [LARGE SCALE GENOMIC DNA]</scope>
    <source>
        <strain evidence="2 3">NIES-2135</strain>
    </source>
</reference>
<name>A0A1Z4JM17_LEPBY</name>
<protein>
    <submittedName>
        <fullName evidence="2">Uncharacterized protein</fullName>
    </submittedName>
</protein>
<keyword evidence="1" id="KW-0812">Transmembrane</keyword>
<keyword evidence="3" id="KW-1185">Reference proteome</keyword>
<keyword evidence="1" id="KW-1133">Transmembrane helix</keyword>
<evidence type="ECO:0000313" key="3">
    <source>
        <dbReference type="Proteomes" id="UP000217895"/>
    </source>
</evidence>
<feature type="transmembrane region" description="Helical" evidence="1">
    <location>
        <begin position="21"/>
        <end position="38"/>
    </location>
</feature>